<organism evidence="6 7">
    <name type="scientific">Murinocardiopsis flavida</name>
    <dbReference type="NCBI Taxonomy" id="645275"/>
    <lineage>
        <taxon>Bacteria</taxon>
        <taxon>Bacillati</taxon>
        <taxon>Actinomycetota</taxon>
        <taxon>Actinomycetes</taxon>
        <taxon>Streptosporangiales</taxon>
        <taxon>Nocardiopsidaceae</taxon>
        <taxon>Murinocardiopsis</taxon>
    </lineage>
</organism>
<keyword evidence="2" id="KW-0597">Phosphoprotein</keyword>
<dbReference type="InterPro" id="IPR013968">
    <property type="entry name" value="PKS_KR"/>
</dbReference>
<dbReference type="GO" id="GO:0031177">
    <property type="term" value="F:phosphopantetheine binding"/>
    <property type="evidence" value="ECO:0007669"/>
    <property type="project" value="InterPro"/>
</dbReference>
<dbReference type="GO" id="GO:0004312">
    <property type="term" value="F:fatty acid synthase activity"/>
    <property type="evidence" value="ECO:0007669"/>
    <property type="project" value="TreeGrafter"/>
</dbReference>
<dbReference type="PANTHER" id="PTHR43775:SF51">
    <property type="entry name" value="INACTIVE PHENOLPHTHIOCEROL SYNTHESIS POLYKETIDE SYNTHASE TYPE I PKS1-RELATED"/>
    <property type="match status" value="1"/>
</dbReference>
<dbReference type="InterPro" id="IPR057326">
    <property type="entry name" value="KR_dom"/>
</dbReference>
<feature type="region of interest" description="Disordered" evidence="4">
    <location>
        <begin position="962"/>
        <end position="983"/>
    </location>
</feature>
<dbReference type="RefSeq" id="WP_211301073.1">
    <property type="nucleotide sequence ID" value="NZ_PYGA01000001.1"/>
</dbReference>
<dbReference type="InterPro" id="IPR036736">
    <property type="entry name" value="ACP-like_sf"/>
</dbReference>
<feature type="compositionally biased region" description="Basic and acidic residues" evidence="4">
    <location>
        <begin position="963"/>
        <end position="979"/>
    </location>
</feature>
<keyword evidence="1" id="KW-0596">Phosphopantetheine</keyword>
<dbReference type="CDD" id="cd05195">
    <property type="entry name" value="enoyl_red"/>
    <property type="match status" value="1"/>
</dbReference>
<evidence type="ECO:0000259" key="5">
    <source>
        <dbReference type="PROSITE" id="PS50075"/>
    </source>
</evidence>
<gene>
    <name evidence="6" type="ORF">CLV63_1011</name>
</gene>
<dbReference type="PROSITE" id="PS00012">
    <property type="entry name" value="PHOSPHOPANTETHEINE"/>
    <property type="match status" value="1"/>
</dbReference>
<dbReference type="Gene3D" id="3.40.50.720">
    <property type="entry name" value="NAD(P)-binding Rossmann-like Domain"/>
    <property type="match status" value="1"/>
</dbReference>
<evidence type="ECO:0000256" key="4">
    <source>
        <dbReference type="SAM" id="MobiDB-lite"/>
    </source>
</evidence>
<sequence>AGGDPTLGADGQPENSGSVCLLLTGPHDHGTAHALATRTTPTTITHRDELPEPPPDLLILPWSPKPDREEDSETADSTGPTHSDQGSDSTAASEGSAAASGLGWSPDQALDASTDALDQSLADLLETVQWWAAQPHPGRLAIVTRNAITTGEDTRPPDPAAAAAWGLIRTAQTEYPDRFTLTDTDPATSATALATALGQHDQSEIAVRADQLRVPRLRRASAATDDLAFPHGHWRLDATTPGTIDNLDLVPQPDLAPQPGPGQVRVRTRAAGLNFRDVVVVLGMIPGHEDPIGGEFAGIVEAIGPGVEGFAPGDRVFGITEGAFAPVLDTDHRLLAPIPDGLTFAQAAAFPLVFLTAWYGLVDLGHITAGDRVLIHSGAGGVGMAAIQIARLHGAEVFATASPSKWDTLRALGLDDDHIASSRTLDYATAFAPTPPTLVLNSLAGEHTDASLNLLAPGGRFLEMGKTDIRDTGELTRTHPGIAYQAFDLMDAGPDHLNTLFDTITTRLETGALTLPPIRCFDIRHARHAFRHMAQARHTGKIVLTTPPPLNPHGTILITGGTGGLGATLARHLARTGHPHLLLTSRRGPHTPGADHLRDELTALGAQATVTACDHTDHAATAHLLAGIPAEHPLTAVFHTAGVLHDATLPHQNPDTLAAALAPKAHAAHHLHTLTRHHDLAHFVCYSSIAGTLHNAGQANYAAANTYLDTLAHYRHHHGHPAHTLAWGPWHPHTHGMSATLTPTDLTRITRTGHTPITTTHGNHLLTHALTPPPPTQYPLPTTTPTTTTPTPPLLTDLTPTPTTPPTGTPTGTPPPTTPEPTTPDTLHHHLTHQPPTQQIHTLTTLIRTHAATVLGHETPHTITPDHPFTELGFDSLTAIELRNRLGHATGIRLPATLIFDHPTPQAVAVLIKSELQLDGPSSAEALEGEISRIEEMAADMELSPADSDRITVRLKSLVARLAGDHGPDSGRPDNKDLDDASADELFDILDGELGATD</sequence>
<dbReference type="InterPro" id="IPR013154">
    <property type="entry name" value="ADH-like_N"/>
</dbReference>
<dbReference type="InterPro" id="IPR006162">
    <property type="entry name" value="Ppantetheine_attach_site"/>
</dbReference>
<dbReference type="SUPFAM" id="SSF50129">
    <property type="entry name" value="GroES-like"/>
    <property type="match status" value="1"/>
</dbReference>
<dbReference type="SMART" id="SM00822">
    <property type="entry name" value="PKS_KR"/>
    <property type="match status" value="1"/>
</dbReference>
<dbReference type="GO" id="GO:0016491">
    <property type="term" value="F:oxidoreductase activity"/>
    <property type="evidence" value="ECO:0007669"/>
    <property type="project" value="InterPro"/>
</dbReference>
<feature type="compositionally biased region" description="Low complexity" evidence="4">
    <location>
        <begin position="86"/>
        <end position="105"/>
    </location>
</feature>
<dbReference type="EMBL" id="PYGA01000001">
    <property type="protein sequence ID" value="PSL00527.1"/>
    <property type="molecule type" value="Genomic_DNA"/>
</dbReference>
<comment type="caution">
    <text evidence="6">The sequence shown here is derived from an EMBL/GenBank/DDBJ whole genome shotgun (WGS) entry which is preliminary data.</text>
</comment>
<dbReference type="InterPro" id="IPR009081">
    <property type="entry name" value="PP-bd_ACP"/>
</dbReference>
<dbReference type="InterPro" id="IPR011032">
    <property type="entry name" value="GroES-like_sf"/>
</dbReference>
<protein>
    <submittedName>
        <fullName evidence="6">NADPH:quinone reductase-like Zn-dependent oxidoreductase</fullName>
    </submittedName>
</protein>
<evidence type="ECO:0000256" key="2">
    <source>
        <dbReference type="ARBA" id="ARBA00022553"/>
    </source>
</evidence>
<dbReference type="Gene3D" id="1.10.1200.10">
    <property type="entry name" value="ACP-like"/>
    <property type="match status" value="1"/>
</dbReference>
<feature type="compositionally biased region" description="Pro residues" evidence="4">
    <location>
        <begin position="802"/>
        <end position="822"/>
    </location>
</feature>
<dbReference type="Gene3D" id="3.40.50.11460">
    <property type="match status" value="1"/>
</dbReference>
<feature type="domain" description="Carrier" evidence="5">
    <location>
        <begin position="841"/>
        <end position="916"/>
    </location>
</feature>
<feature type="compositionally biased region" description="Polar residues" evidence="4">
    <location>
        <begin position="75"/>
        <end position="84"/>
    </location>
</feature>
<dbReference type="GO" id="GO:0008270">
    <property type="term" value="F:zinc ion binding"/>
    <property type="evidence" value="ECO:0007669"/>
    <property type="project" value="InterPro"/>
</dbReference>
<evidence type="ECO:0000256" key="1">
    <source>
        <dbReference type="ARBA" id="ARBA00022450"/>
    </source>
</evidence>
<feature type="region of interest" description="Disordered" evidence="4">
    <location>
        <begin position="769"/>
        <end position="832"/>
    </location>
</feature>
<dbReference type="GO" id="GO:0006633">
    <property type="term" value="P:fatty acid biosynthetic process"/>
    <property type="evidence" value="ECO:0007669"/>
    <property type="project" value="TreeGrafter"/>
</dbReference>
<name>A0A2P8DTI1_9ACTN</name>
<dbReference type="InterPro" id="IPR036291">
    <property type="entry name" value="NAD(P)-bd_dom_sf"/>
</dbReference>
<dbReference type="Pfam" id="PF08659">
    <property type="entry name" value="KR"/>
    <property type="match status" value="1"/>
</dbReference>
<dbReference type="PANTHER" id="PTHR43775">
    <property type="entry name" value="FATTY ACID SYNTHASE"/>
    <property type="match status" value="1"/>
</dbReference>
<dbReference type="PROSITE" id="PS01162">
    <property type="entry name" value="QOR_ZETA_CRYSTAL"/>
    <property type="match status" value="1"/>
</dbReference>
<dbReference type="InterPro" id="IPR020806">
    <property type="entry name" value="PKS_PP-bd"/>
</dbReference>
<dbReference type="InterPro" id="IPR055123">
    <property type="entry name" value="SpnB-like_Rossmann"/>
</dbReference>
<dbReference type="SMART" id="SM00829">
    <property type="entry name" value="PKS_ER"/>
    <property type="match status" value="1"/>
</dbReference>
<evidence type="ECO:0000313" key="7">
    <source>
        <dbReference type="Proteomes" id="UP000240542"/>
    </source>
</evidence>
<dbReference type="Pfam" id="PF08240">
    <property type="entry name" value="ADH_N"/>
    <property type="match status" value="1"/>
</dbReference>
<dbReference type="Pfam" id="PF00550">
    <property type="entry name" value="PP-binding"/>
    <property type="match status" value="1"/>
</dbReference>
<dbReference type="FunFam" id="1.10.1200.10:FF:000007">
    <property type="entry name" value="Probable polyketide synthase pks17"/>
    <property type="match status" value="1"/>
</dbReference>
<proteinExistence type="predicted"/>
<evidence type="ECO:0000313" key="6">
    <source>
        <dbReference type="EMBL" id="PSL00527.1"/>
    </source>
</evidence>
<dbReference type="InterPro" id="IPR050091">
    <property type="entry name" value="PKS_NRPS_Biosynth_Enz"/>
</dbReference>
<dbReference type="SUPFAM" id="SSF51735">
    <property type="entry name" value="NAD(P)-binding Rossmann-fold domains"/>
    <property type="match status" value="3"/>
</dbReference>
<keyword evidence="7" id="KW-1185">Reference proteome</keyword>
<dbReference type="SMART" id="SM01294">
    <property type="entry name" value="PKS_PP_betabranch"/>
    <property type="match status" value="1"/>
</dbReference>
<feature type="non-terminal residue" evidence="6">
    <location>
        <position position="1"/>
    </location>
</feature>
<dbReference type="SUPFAM" id="SSF47336">
    <property type="entry name" value="ACP-like"/>
    <property type="match status" value="1"/>
</dbReference>
<evidence type="ECO:0000256" key="3">
    <source>
        <dbReference type="ARBA" id="ARBA00022679"/>
    </source>
</evidence>
<dbReference type="Gene3D" id="3.90.180.10">
    <property type="entry name" value="Medium-chain alcohol dehydrogenases, catalytic domain"/>
    <property type="match status" value="1"/>
</dbReference>
<dbReference type="AlphaFoldDB" id="A0A2P8DTI1"/>
<dbReference type="Pfam" id="PF13602">
    <property type="entry name" value="ADH_zinc_N_2"/>
    <property type="match status" value="1"/>
</dbReference>
<dbReference type="PROSITE" id="PS50075">
    <property type="entry name" value="CARRIER"/>
    <property type="match status" value="1"/>
</dbReference>
<dbReference type="Proteomes" id="UP000240542">
    <property type="component" value="Unassembled WGS sequence"/>
</dbReference>
<dbReference type="Pfam" id="PF22953">
    <property type="entry name" value="SpnB_Rossmann"/>
    <property type="match status" value="1"/>
</dbReference>
<feature type="compositionally biased region" description="Low complexity" evidence="4">
    <location>
        <begin position="779"/>
        <end position="801"/>
    </location>
</feature>
<keyword evidence="3" id="KW-0808">Transferase</keyword>
<reference evidence="6 7" key="1">
    <citation type="submission" date="2018-03" db="EMBL/GenBank/DDBJ databases">
        <title>Genomic Encyclopedia of Archaeal and Bacterial Type Strains, Phase II (KMG-II): from individual species to whole genera.</title>
        <authorList>
            <person name="Goeker M."/>
        </authorList>
    </citation>
    <scope>NUCLEOTIDE SEQUENCE [LARGE SCALE GENOMIC DNA]</scope>
    <source>
        <strain evidence="6 7">DSM 45312</strain>
    </source>
</reference>
<dbReference type="InterPro" id="IPR002364">
    <property type="entry name" value="Quin_OxRdtase/zeta-crystal_CS"/>
</dbReference>
<feature type="region of interest" description="Disordered" evidence="4">
    <location>
        <begin position="1"/>
        <end position="107"/>
    </location>
</feature>
<accession>A0A2P8DTI1</accession>
<dbReference type="SMART" id="SM00823">
    <property type="entry name" value="PKS_PP"/>
    <property type="match status" value="1"/>
</dbReference>
<dbReference type="InterPro" id="IPR020843">
    <property type="entry name" value="ER"/>
</dbReference>
<feature type="compositionally biased region" description="Low complexity" evidence="4">
    <location>
        <begin position="32"/>
        <end position="44"/>
    </location>
</feature>